<dbReference type="GO" id="GO:0042626">
    <property type="term" value="F:ATPase-coupled transmembrane transporter activity"/>
    <property type="evidence" value="ECO:0007669"/>
    <property type="project" value="TreeGrafter"/>
</dbReference>
<dbReference type="SMART" id="SM00382">
    <property type="entry name" value="AAA"/>
    <property type="match status" value="1"/>
</dbReference>
<dbReference type="SUPFAM" id="SSF52540">
    <property type="entry name" value="P-loop containing nucleoside triphosphate hydrolases"/>
    <property type="match status" value="1"/>
</dbReference>
<keyword evidence="5" id="KW-1185">Reference proteome</keyword>
<dbReference type="InterPro" id="IPR039421">
    <property type="entry name" value="Type_1_exporter"/>
</dbReference>
<dbReference type="InterPro" id="IPR027417">
    <property type="entry name" value="P-loop_NTPase"/>
</dbReference>
<dbReference type="PANTHER" id="PTHR24221:SF243">
    <property type="entry name" value="P-GLYCOPROTEIN RELATED"/>
    <property type="match status" value="1"/>
</dbReference>
<gene>
    <name evidence="4" type="ORF">CGOC_LOCUS11331</name>
</gene>
<sequence>GPKNNYLQVLNGLNLVIEPGQTVALVGHSGCGKSTSVGLITRLYEAESGRVTLDGQDVKELNIEWLRNTVGIVQQEPCLFNDTVAGNLKMGNPHLSMEQMIYVCKMANAHDFVMKLPSGYETYIGDGGVQLSGGQKQRIAIARTLARDPKVLLLDEATSALDAQSESIVQVRASLTRNQSIKSIPG</sequence>
<dbReference type="EMBL" id="UYRV01115825">
    <property type="protein sequence ID" value="VDN29705.1"/>
    <property type="molecule type" value="Genomic_DNA"/>
</dbReference>
<keyword evidence="1" id="KW-0547">Nucleotide-binding</keyword>
<evidence type="ECO:0000256" key="1">
    <source>
        <dbReference type="ARBA" id="ARBA00022741"/>
    </source>
</evidence>
<reference evidence="4 5" key="1">
    <citation type="submission" date="2018-11" db="EMBL/GenBank/DDBJ databases">
        <authorList>
            <consortium name="Pathogen Informatics"/>
        </authorList>
    </citation>
    <scope>NUCLEOTIDE SEQUENCE [LARGE SCALE GENOMIC DNA]</scope>
</reference>
<name>A0A3P7MJH7_CYLGO</name>
<dbReference type="Gene3D" id="3.40.50.300">
    <property type="entry name" value="P-loop containing nucleotide triphosphate hydrolases"/>
    <property type="match status" value="1"/>
</dbReference>
<dbReference type="PROSITE" id="PS50893">
    <property type="entry name" value="ABC_TRANSPORTER_2"/>
    <property type="match status" value="1"/>
</dbReference>
<dbReference type="PROSITE" id="PS00211">
    <property type="entry name" value="ABC_TRANSPORTER_1"/>
    <property type="match status" value="1"/>
</dbReference>
<dbReference type="InterPro" id="IPR003439">
    <property type="entry name" value="ABC_transporter-like_ATP-bd"/>
</dbReference>
<organism evidence="4 5">
    <name type="scientific">Cylicostephanus goldi</name>
    <name type="common">Nematode worm</name>
    <dbReference type="NCBI Taxonomy" id="71465"/>
    <lineage>
        <taxon>Eukaryota</taxon>
        <taxon>Metazoa</taxon>
        <taxon>Ecdysozoa</taxon>
        <taxon>Nematoda</taxon>
        <taxon>Chromadorea</taxon>
        <taxon>Rhabditida</taxon>
        <taxon>Rhabditina</taxon>
        <taxon>Rhabditomorpha</taxon>
        <taxon>Strongyloidea</taxon>
        <taxon>Strongylidae</taxon>
        <taxon>Cylicostephanus</taxon>
    </lineage>
</organism>
<dbReference type="GO" id="GO:0016020">
    <property type="term" value="C:membrane"/>
    <property type="evidence" value="ECO:0007669"/>
    <property type="project" value="TreeGrafter"/>
</dbReference>
<dbReference type="PANTHER" id="PTHR24221">
    <property type="entry name" value="ATP-BINDING CASSETTE SUB-FAMILY B"/>
    <property type="match status" value="1"/>
</dbReference>
<dbReference type="InterPro" id="IPR003593">
    <property type="entry name" value="AAA+_ATPase"/>
</dbReference>
<dbReference type="Proteomes" id="UP000271889">
    <property type="component" value="Unassembled WGS sequence"/>
</dbReference>
<evidence type="ECO:0000313" key="5">
    <source>
        <dbReference type="Proteomes" id="UP000271889"/>
    </source>
</evidence>
<evidence type="ECO:0000259" key="3">
    <source>
        <dbReference type="PROSITE" id="PS50893"/>
    </source>
</evidence>
<evidence type="ECO:0000256" key="2">
    <source>
        <dbReference type="ARBA" id="ARBA00022840"/>
    </source>
</evidence>
<feature type="non-terminal residue" evidence="4">
    <location>
        <position position="1"/>
    </location>
</feature>
<dbReference type="GO" id="GO:0016887">
    <property type="term" value="F:ATP hydrolysis activity"/>
    <property type="evidence" value="ECO:0007669"/>
    <property type="project" value="InterPro"/>
</dbReference>
<accession>A0A3P7MJH7</accession>
<protein>
    <recommendedName>
        <fullName evidence="3">ABC transporter domain-containing protein</fullName>
    </recommendedName>
</protein>
<dbReference type="GO" id="GO:0005524">
    <property type="term" value="F:ATP binding"/>
    <property type="evidence" value="ECO:0007669"/>
    <property type="project" value="UniProtKB-KW"/>
</dbReference>
<dbReference type="OrthoDB" id="6500128at2759"/>
<dbReference type="InterPro" id="IPR017871">
    <property type="entry name" value="ABC_transporter-like_CS"/>
</dbReference>
<feature type="domain" description="ABC transporter" evidence="3">
    <location>
        <begin position="2"/>
        <end position="184"/>
    </location>
</feature>
<dbReference type="Pfam" id="PF00005">
    <property type="entry name" value="ABC_tran"/>
    <property type="match status" value="1"/>
</dbReference>
<evidence type="ECO:0000313" key="4">
    <source>
        <dbReference type="EMBL" id="VDN29705.1"/>
    </source>
</evidence>
<dbReference type="AlphaFoldDB" id="A0A3P7MJH7"/>
<keyword evidence="2" id="KW-0067">ATP-binding</keyword>
<proteinExistence type="predicted"/>